<dbReference type="Gene3D" id="2.40.240.10">
    <property type="entry name" value="Ribosomal Protein L25, Chain P"/>
    <property type="match status" value="1"/>
</dbReference>
<dbReference type="InterPro" id="IPR001021">
    <property type="entry name" value="Ribosomal_bL25_long"/>
</dbReference>
<keyword evidence="1 5" id="KW-0699">rRNA-binding</keyword>
<evidence type="ECO:0000259" key="8">
    <source>
        <dbReference type="Pfam" id="PF14693"/>
    </source>
</evidence>
<gene>
    <name evidence="5" type="primary">rplY</name>
    <name evidence="5" type="synonym">ctc</name>
    <name evidence="9" type="ORF">ENX07_00295</name>
</gene>
<proteinExistence type="inferred from homology"/>
<dbReference type="GO" id="GO:0003735">
    <property type="term" value="F:structural constituent of ribosome"/>
    <property type="evidence" value="ECO:0007669"/>
    <property type="project" value="InterPro"/>
</dbReference>
<dbReference type="EMBL" id="DTMQ01000003">
    <property type="protein sequence ID" value="HGE98510.1"/>
    <property type="molecule type" value="Genomic_DNA"/>
</dbReference>
<dbReference type="InterPro" id="IPR037121">
    <property type="entry name" value="Ribosomal_bL25_C"/>
</dbReference>
<accession>A0A7C3UPU0</accession>
<dbReference type="CDD" id="cd00495">
    <property type="entry name" value="Ribosomal_L25_TL5_CTC"/>
    <property type="match status" value="1"/>
</dbReference>
<evidence type="ECO:0000256" key="3">
    <source>
        <dbReference type="ARBA" id="ARBA00022980"/>
    </source>
</evidence>
<keyword evidence="4 5" id="KW-0687">Ribonucleoprotein</keyword>
<dbReference type="PANTHER" id="PTHR33284:SF1">
    <property type="entry name" value="RIBOSOMAL PROTEIN L25_GLN-TRNA SYNTHETASE, ANTI-CODON-BINDING DOMAIN-CONTAINING PROTEIN"/>
    <property type="match status" value="1"/>
</dbReference>
<feature type="domain" description="Large ribosomal subunit protein bL25 beta" evidence="8">
    <location>
        <begin position="99"/>
        <end position="180"/>
    </location>
</feature>
<dbReference type="Gene3D" id="2.170.120.20">
    <property type="entry name" value="Ribosomal protein L25, beta domain"/>
    <property type="match status" value="1"/>
</dbReference>
<feature type="region of interest" description="Disordered" evidence="6">
    <location>
        <begin position="189"/>
        <end position="217"/>
    </location>
</feature>
<keyword evidence="2 5" id="KW-0694">RNA-binding</keyword>
<evidence type="ECO:0000256" key="2">
    <source>
        <dbReference type="ARBA" id="ARBA00022884"/>
    </source>
</evidence>
<dbReference type="InterPro" id="IPR020930">
    <property type="entry name" value="Ribosomal_uL5_bac-type"/>
</dbReference>
<dbReference type="InterPro" id="IPR029751">
    <property type="entry name" value="Ribosomal_L25_dom"/>
</dbReference>
<reference evidence="9" key="1">
    <citation type="journal article" date="2020" name="mSystems">
        <title>Genome- and Community-Level Interaction Insights into Carbon Utilization and Element Cycling Functions of Hydrothermarchaeota in Hydrothermal Sediment.</title>
        <authorList>
            <person name="Zhou Z."/>
            <person name="Liu Y."/>
            <person name="Xu W."/>
            <person name="Pan J."/>
            <person name="Luo Z.H."/>
            <person name="Li M."/>
        </authorList>
    </citation>
    <scope>NUCLEOTIDE SEQUENCE [LARGE SCALE GENOMIC DNA]</scope>
    <source>
        <strain evidence="9">SpSt-906</strain>
    </source>
</reference>
<evidence type="ECO:0000259" key="7">
    <source>
        <dbReference type="Pfam" id="PF01386"/>
    </source>
</evidence>
<comment type="subunit">
    <text evidence="5">Part of the 50S ribosomal subunit; part of the 5S rRNA/L5/L18/L25 subcomplex. Contacts the 5S rRNA. Binds to the 5S rRNA independently of L5 and L18.</text>
</comment>
<dbReference type="NCBIfam" id="TIGR00731">
    <property type="entry name" value="bL25_bact_ctc"/>
    <property type="match status" value="1"/>
</dbReference>
<dbReference type="GO" id="GO:0006412">
    <property type="term" value="P:translation"/>
    <property type="evidence" value="ECO:0007669"/>
    <property type="project" value="UniProtKB-UniRule"/>
</dbReference>
<feature type="compositionally biased region" description="Basic and acidic residues" evidence="6">
    <location>
        <begin position="199"/>
        <end position="217"/>
    </location>
</feature>
<dbReference type="Pfam" id="PF14693">
    <property type="entry name" value="Ribosomal_TL5_C"/>
    <property type="match status" value="1"/>
</dbReference>
<dbReference type="GO" id="GO:0022625">
    <property type="term" value="C:cytosolic large ribosomal subunit"/>
    <property type="evidence" value="ECO:0007669"/>
    <property type="project" value="TreeGrafter"/>
</dbReference>
<evidence type="ECO:0000256" key="4">
    <source>
        <dbReference type="ARBA" id="ARBA00023274"/>
    </source>
</evidence>
<evidence type="ECO:0000313" key="9">
    <source>
        <dbReference type="EMBL" id="HGE98510.1"/>
    </source>
</evidence>
<comment type="caution">
    <text evidence="9">The sequence shown here is derived from an EMBL/GenBank/DDBJ whole genome shotgun (WGS) entry which is preliminary data.</text>
</comment>
<comment type="function">
    <text evidence="5">This is one of the proteins that binds to the 5S RNA in the ribosome where it forms part of the central protuberance.</text>
</comment>
<dbReference type="Pfam" id="PF01386">
    <property type="entry name" value="Ribosomal_L25p"/>
    <property type="match status" value="1"/>
</dbReference>
<dbReference type="AlphaFoldDB" id="A0A7C3UPU0"/>
<sequence>MELVAYIREKKGKEITKKLLREGKIPAILYGRREEPVKLYVVEKEFLSVLEELKGKAPILTLSLGGKSERCIMKAIQKDPIKNRIIHIDFQKVHPEEEIVVKCPIIIIGTAPGVKAGGILDHHLREVPVKGKIDVIPQRIEVDVSGLRLGHSIHLSDIKISGGHFLLPPETPVVSVLVPKKIEEVKPAEVAPVAPEPEAVEKEKKEVKEEKTEEKGD</sequence>
<protein>
    <recommendedName>
        <fullName evidence="5">Large ribosomal subunit protein bL25</fullName>
    </recommendedName>
    <alternativeName>
        <fullName evidence="5">General stress protein CTC</fullName>
    </alternativeName>
</protein>
<dbReference type="SUPFAM" id="SSF50715">
    <property type="entry name" value="Ribosomal protein L25-like"/>
    <property type="match status" value="1"/>
</dbReference>
<dbReference type="GO" id="GO:0008097">
    <property type="term" value="F:5S rRNA binding"/>
    <property type="evidence" value="ECO:0007669"/>
    <property type="project" value="InterPro"/>
</dbReference>
<feature type="domain" description="Large ribosomal subunit protein bL25 L25" evidence="7">
    <location>
        <begin position="4"/>
        <end position="90"/>
    </location>
</feature>
<keyword evidence="3 5" id="KW-0689">Ribosomal protein</keyword>
<name>A0A7C3UPU0_UNCW3</name>
<evidence type="ECO:0000256" key="5">
    <source>
        <dbReference type="HAMAP-Rule" id="MF_01334"/>
    </source>
</evidence>
<evidence type="ECO:0000256" key="6">
    <source>
        <dbReference type="SAM" id="MobiDB-lite"/>
    </source>
</evidence>
<dbReference type="InterPro" id="IPR020057">
    <property type="entry name" value="Ribosomal_bL25_b-dom"/>
</dbReference>
<dbReference type="HAMAP" id="MF_01334">
    <property type="entry name" value="Ribosomal_bL25_CTC"/>
    <property type="match status" value="1"/>
</dbReference>
<dbReference type="InterPro" id="IPR011035">
    <property type="entry name" value="Ribosomal_bL25/Gln-tRNA_synth"/>
</dbReference>
<evidence type="ECO:0000256" key="1">
    <source>
        <dbReference type="ARBA" id="ARBA00022730"/>
    </source>
</evidence>
<comment type="similarity">
    <text evidence="5">Belongs to the bacterial ribosomal protein bL25 family. CTC subfamily.</text>
</comment>
<organism evidence="9">
    <name type="scientific">candidate division WOR-3 bacterium</name>
    <dbReference type="NCBI Taxonomy" id="2052148"/>
    <lineage>
        <taxon>Bacteria</taxon>
        <taxon>Bacteria division WOR-3</taxon>
    </lineage>
</organism>
<dbReference type="InterPro" id="IPR020056">
    <property type="entry name" value="Rbsml_bL25/Gln-tRNA_synth_N"/>
</dbReference>
<dbReference type="PANTHER" id="PTHR33284">
    <property type="entry name" value="RIBOSOMAL PROTEIN L25/GLN-TRNA SYNTHETASE, ANTI-CODON-BINDING DOMAIN-CONTAINING PROTEIN"/>
    <property type="match status" value="1"/>
</dbReference>